<dbReference type="InterPro" id="IPR009078">
    <property type="entry name" value="Ferritin-like_SF"/>
</dbReference>
<dbReference type="Pfam" id="PF13668">
    <property type="entry name" value="Ferritin_2"/>
    <property type="match status" value="1"/>
</dbReference>
<evidence type="ECO:0000313" key="1">
    <source>
        <dbReference type="EMBL" id="KYH23900.1"/>
    </source>
</evidence>
<organism evidence="1 2">
    <name type="scientific">Halalkalicoccus paucihalophilus</name>
    <dbReference type="NCBI Taxonomy" id="1008153"/>
    <lineage>
        <taxon>Archaea</taxon>
        <taxon>Methanobacteriati</taxon>
        <taxon>Methanobacteriota</taxon>
        <taxon>Stenosarchaea group</taxon>
        <taxon>Halobacteria</taxon>
        <taxon>Halobacteriales</taxon>
        <taxon>Halococcaceae</taxon>
        <taxon>Halalkalicoccus</taxon>
    </lineage>
</organism>
<comment type="caution">
    <text evidence="1">The sequence shown here is derived from an EMBL/GenBank/DDBJ whole genome shotgun (WGS) entry which is preliminary data.</text>
</comment>
<keyword evidence="2" id="KW-1185">Reference proteome</keyword>
<sequence length="206" mass="22140">MATFAVAGAGALGISMPAAADEHGDNSDENSMGMMDEEDELDDIGILNFARTLEFLEARFYKEVLDTIGEQGLRCSDPLQAVGGEVQDRAFDDLRVIQEHEEIHAEVLGETIEEPEFDFGTATEDPVEFLQTAALLEATGTGAYAGAAPLIENADLIPPALSIHSVEARHTSFLNVLNGEIGFPNAFDEALTVDEVLERAGPFIVE</sequence>
<dbReference type="Proteomes" id="UP000075321">
    <property type="component" value="Unassembled WGS sequence"/>
</dbReference>
<accession>A0A151A8L8</accession>
<dbReference type="EMBL" id="LTAZ01000017">
    <property type="protein sequence ID" value="KYH23900.1"/>
    <property type="molecule type" value="Genomic_DNA"/>
</dbReference>
<gene>
    <name evidence="1" type="ORF">HAPAU_39790</name>
</gene>
<dbReference type="RefSeq" id="WP_245634251.1">
    <property type="nucleotide sequence ID" value="NZ_LTAZ01000017.1"/>
</dbReference>
<name>A0A151A8L8_9EURY</name>
<evidence type="ECO:0000313" key="2">
    <source>
        <dbReference type="Proteomes" id="UP000075321"/>
    </source>
</evidence>
<dbReference type="AlphaFoldDB" id="A0A151A8L8"/>
<dbReference type="SUPFAM" id="SSF47240">
    <property type="entry name" value="Ferritin-like"/>
    <property type="match status" value="1"/>
</dbReference>
<proteinExistence type="predicted"/>
<evidence type="ECO:0008006" key="3">
    <source>
        <dbReference type="Google" id="ProtNLM"/>
    </source>
</evidence>
<dbReference type="PATRIC" id="fig|1008153.3.peg.4260"/>
<reference evidence="1 2" key="1">
    <citation type="submission" date="2016-02" db="EMBL/GenBank/DDBJ databases">
        <title>Genome sequence of Halalkalicoccus paucihalophilus DSM 24557.</title>
        <authorList>
            <person name="Poehlein A."/>
            <person name="Daniel R."/>
        </authorList>
    </citation>
    <scope>NUCLEOTIDE SEQUENCE [LARGE SCALE GENOMIC DNA]</scope>
    <source>
        <strain evidence="1 2">DSM 24557</strain>
    </source>
</reference>
<protein>
    <recommendedName>
        <fullName evidence="3">Ferritin-like domain protein</fullName>
    </recommendedName>
</protein>